<accession>I7LZJ1</accession>
<dbReference type="EMBL" id="GG662440">
    <property type="protein sequence ID" value="EAR84030.1"/>
    <property type="molecule type" value="Genomic_DNA"/>
</dbReference>
<keyword evidence="4 5" id="KW-0472">Membrane</keyword>
<keyword evidence="2 5" id="KW-0812">Transmembrane</keyword>
<evidence type="ECO:0000256" key="6">
    <source>
        <dbReference type="SAM" id="MobiDB-lite"/>
    </source>
</evidence>
<evidence type="ECO:0000256" key="2">
    <source>
        <dbReference type="ARBA" id="ARBA00022692"/>
    </source>
</evidence>
<reference evidence="8" key="1">
    <citation type="journal article" date="2006" name="PLoS Biol.">
        <title>Macronuclear genome sequence of the ciliate Tetrahymena thermophila, a model eukaryote.</title>
        <authorList>
            <person name="Eisen J.A."/>
            <person name="Coyne R.S."/>
            <person name="Wu M."/>
            <person name="Wu D."/>
            <person name="Thiagarajan M."/>
            <person name="Wortman J.R."/>
            <person name="Badger J.H."/>
            <person name="Ren Q."/>
            <person name="Amedeo P."/>
            <person name="Jones K.M."/>
            <person name="Tallon L.J."/>
            <person name="Delcher A.L."/>
            <person name="Salzberg S.L."/>
            <person name="Silva J.C."/>
            <person name="Haas B.J."/>
            <person name="Majoros W.H."/>
            <person name="Farzad M."/>
            <person name="Carlton J.M."/>
            <person name="Smith R.K. Jr."/>
            <person name="Garg J."/>
            <person name="Pearlman R.E."/>
            <person name="Karrer K.M."/>
            <person name="Sun L."/>
            <person name="Manning G."/>
            <person name="Elde N.C."/>
            <person name="Turkewitz A.P."/>
            <person name="Asai D.J."/>
            <person name="Wilkes D.E."/>
            <person name="Wang Y."/>
            <person name="Cai H."/>
            <person name="Collins K."/>
            <person name="Stewart B.A."/>
            <person name="Lee S.R."/>
            <person name="Wilamowska K."/>
            <person name="Weinberg Z."/>
            <person name="Ruzzo W.L."/>
            <person name="Wloga D."/>
            <person name="Gaertig J."/>
            <person name="Frankel J."/>
            <person name="Tsao C.-C."/>
            <person name="Gorovsky M.A."/>
            <person name="Keeling P.J."/>
            <person name="Waller R.F."/>
            <person name="Patron N.J."/>
            <person name="Cherry J.M."/>
            <person name="Stover N.A."/>
            <person name="Krieger C.J."/>
            <person name="del Toro C."/>
            <person name="Ryder H.F."/>
            <person name="Williamson S.C."/>
            <person name="Barbeau R.A."/>
            <person name="Hamilton E.P."/>
            <person name="Orias E."/>
        </authorList>
    </citation>
    <scope>NUCLEOTIDE SEQUENCE [LARGE SCALE GENOMIC DNA]</scope>
    <source>
        <strain evidence="8">SB210</strain>
    </source>
</reference>
<dbReference type="InParanoid" id="I7LZJ1"/>
<evidence type="ECO:0000256" key="4">
    <source>
        <dbReference type="ARBA" id="ARBA00023136"/>
    </source>
</evidence>
<dbReference type="CDD" id="cd10428">
    <property type="entry name" value="LFG_like"/>
    <property type="match status" value="1"/>
</dbReference>
<feature type="transmembrane region" description="Helical" evidence="5">
    <location>
        <begin position="191"/>
        <end position="210"/>
    </location>
</feature>
<dbReference type="OrthoDB" id="7933078at2759"/>
<feature type="transmembrane region" description="Helical" evidence="5">
    <location>
        <begin position="307"/>
        <end position="326"/>
    </location>
</feature>
<proteinExistence type="inferred from homology"/>
<dbReference type="HOGENOM" id="CLU_058671_3_0_1"/>
<dbReference type="eggNOG" id="KOG2322">
    <property type="taxonomic scope" value="Eukaryota"/>
</dbReference>
<evidence type="ECO:0000256" key="5">
    <source>
        <dbReference type="RuleBase" id="RU004379"/>
    </source>
</evidence>
<evidence type="ECO:0000313" key="7">
    <source>
        <dbReference type="EMBL" id="EAR84030.1"/>
    </source>
</evidence>
<dbReference type="Pfam" id="PF01027">
    <property type="entry name" value="Bax1-I"/>
    <property type="match status" value="1"/>
</dbReference>
<organism evidence="7 8">
    <name type="scientific">Tetrahymena thermophila (strain SB210)</name>
    <dbReference type="NCBI Taxonomy" id="312017"/>
    <lineage>
        <taxon>Eukaryota</taxon>
        <taxon>Sar</taxon>
        <taxon>Alveolata</taxon>
        <taxon>Ciliophora</taxon>
        <taxon>Intramacronucleata</taxon>
        <taxon>Oligohymenophorea</taxon>
        <taxon>Hymenostomatida</taxon>
        <taxon>Tetrahymenina</taxon>
        <taxon>Tetrahymenidae</taxon>
        <taxon>Tetrahymena</taxon>
    </lineage>
</organism>
<dbReference type="RefSeq" id="XP_001031693.1">
    <property type="nucleotide sequence ID" value="XM_001031693.3"/>
</dbReference>
<comment type="subcellular location">
    <subcellularLocation>
        <location evidence="1">Membrane</location>
        <topology evidence="1">Multi-pass membrane protein</topology>
    </subcellularLocation>
</comment>
<name>I7LZJ1_TETTS</name>
<keyword evidence="8" id="KW-1185">Reference proteome</keyword>
<feature type="transmembrane region" description="Helical" evidence="5">
    <location>
        <begin position="248"/>
        <end position="266"/>
    </location>
</feature>
<dbReference type="AlphaFoldDB" id="I7LZJ1"/>
<gene>
    <name evidence="7" type="ORF">TTHERM_00760770</name>
</gene>
<dbReference type="GeneID" id="7839890"/>
<evidence type="ECO:0000256" key="3">
    <source>
        <dbReference type="ARBA" id="ARBA00022989"/>
    </source>
</evidence>
<dbReference type="OMA" id="NQWESTS"/>
<keyword evidence="3 5" id="KW-1133">Transmembrane helix</keyword>
<feature type="transmembrane region" description="Helical" evidence="5">
    <location>
        <begin position="160"/>
        <end position="179"/>
    </location>
</feature>
<evidence type="ECO:0000313" key="8">
    <source>
        <dbReference type="Proteomes" id="UP000009168"/>
    </source>
</evidence>
<evidence type="ECO:0000256" key="1">
    <source>
        <dbReference type="ARBA" id="ARBA00004141"/>
    </source>
</evidence>
<sequence length="338" mass="38245">MYGNSQNQYNQQYPQNQYGQQGYPQGNNYQQPYNQYGNQPYNQQNFNQQQYNQGLQQQPVMGQGGPYYQYNEHPDSKVNKKDKKGRKSSSSSDGDEENLGYFQQDSQNNQSSGLTSDKFLRSGFVTKVYTILSAQMAVTVILCAYSMSSQKFKNFQLNNPGLMIAALVVNIICLLVLICSRDQARKVPNNYILLGVFTLCESYLVSFICSMSNPKIVFLAALFTMAIFLSLTLYACTTKSDFTTMGGTLYVIGMGLFIFGFFLIFTNNNVMHLIYATACAVLFGFYILYDTQLIIGNKSYKYSIDDYIIASLELYMDIIGLFLQLLEILQRLSGSSSD</sequence>
<comment type="similarity">
    <text evidence="5">Belongs to the BI1 family.</text>
</comment>
<feature type="transmembrane region" description="Helical" evidence="5">
    <location>
        <begin position="272"/>
        <end position="295"/>
    </location>
</feature>
<dbReference type="PANTHER" id="PTHR23291:SF47">
    <property type="entry name" value="TRANSMEMBRANE BAX INHIBITOR MOTIF CONTAINING 7"/>
    <property type="match status" value="1"/>
</dbReference>
<protein>
    <submittedName>
        <fullName evidence="7">Inhibitor of apoptosis-promoting Bax1 protein</fullName>
    </submittedName>
</protein>
<dbReference type="FunCoup" id="I7LZJ1">
    <property type="interactions" value="14"/>
</dbReference>
<feature type="compositionally biased region" description="Polar residues" evidence="6">
    <location>
        <begin position="101"/>
        <end position="114"/>
    </location>
</feature>
<feature type="transmembrane region" description="Helical" evidence="5">
    <location>
        <begin position="216"/>
        <end position="236"/>
    </location>
</feature>
<feature type="region of interest" description="Disordered" evidence="6">
    <location>
        <begin position="57"/>
        <end position="114"/>
    </location>
</feature>
<dbReference type="PANTHER" id="PTHR23291">
    <property type="entry name" value="BAX INHIBITOR-RELATED"/>
    <property type="match status" value="1"/>
</dbReference>
<dbReference type="Proteomes" id="UP000009168">
    <property type="component" value="Unassembled WGS sequence"/>
</dbReference>
<feature type="transmembrane region" description="Helical" evidence="5">
    <location>
        <begin position="128"/>
        <end position="148"/>
    </location>
</feature>
<dbReference type="GO" id="GO:0016020">
    <property type="term" value="C:membrane"/>
    <property type="evidence" value="ECO:0007669"/>
    <property type="project" value="UniProtKB-SubCell"/>
</dbReference>
<feature type="region of interest" description="Disordered" evidence="6">
    <location>
        <begin position="1"/>
        <end position="43"/>
    </location>
</feature>
<dbReference type="KEGG" id="tet:TTHERM_00760770"/>
<dbReference type="InterPro" id="IPR006214">
    <property type="entry name" value="Bax_inhibitor_1-related"/>
</dbReference>